<feature type="chain" id="PRO_5024372779" evidence="1">
    <location>
        <begin position="19"/>
        <end position="254"/>
    </location>
</feature>
<dbReference type="OrthoDB" id="1114934at2"/>
<evidence type="ECO:0000313" key="3">
    <source>
        <dbReference type="EMBL" id="TMM58669.1"/>
    </source>
</evidence>
<accession>A0A5S3PUI4</accession>
<protein>
    <submittedName>
        <fullName evidence="3">DUF4097 domain-containing protein</fullName>
    </submittedName>
</protein>
<keyword evidence="1" id="KW-0732">Signal</keyword>
<evidence type="ECO:0000256" key="1">
    <source>
        <dbReference type="SAM" id="SignalP"/>
    </source>
</evidence>
<sequence>MKRIQITLLALIFCSILAAQEDYTQSLDGIEWVKVESKADIIVRTHGEKQLRIKAKASSKKPEKAKGLKLLGAGGSDNTDVGFYVVKEGNNLIVRNLRKWNNGNAEIYLPANQNISVTTNGTGQSDIRIYGFKGEIEANARLNGGIKIEDVSGPVTANSLNGGIDISFVEINQDSPITVYSTNGALDIKLPGDTPANLSLGSVNGEIYTNFEIKFPEKNGLKSVSTQKIRQTINGGGVKLQLKTTNGNIYLRKE</sequence>
<reference evidence="3 4" key="1">
    <citation type="submission" date="2019-05" db="EMBL/GenBank/DDBJ databases">
        <authorList>
            <person name="Zhang J.-Y."/>
            <person name="Feg X."/>
            <person name="Du Z.-J."/>
        </authorList>
    </citation>
    <scope>NUCLEOTIDE SEQUENCE [LARGE SCALE GENOMIC DNA]</scope>
    <source>
        <strain evidence="3 4">RZ26</strain>
    </source>
</reference>
<feature type="signal peptide" evidence="1">
    <location>
        <begin position="1"/>
        <end position="18"/>
    </location>
</feature>
<gene>
    <name evidence="3" type="ORF">FEE95_04365</name>
</gene>
<name>A0A5S3PUI4_9FLAO</name>
<keyword evidence="4" id="KW-1185">Reference proteome</keyword>
<dbReference type="AlphaFoldDB" id="A0A5S3PUI4"/>
<proteinExistence type="predicted"/>
<dbReference type="Proteomes" id="UP000310314">
    <property type="component" value="Unassembled WGS sequence"/>
</dbReference>
<dbReference type="EMBL" id="VATY01000001">
    <property type="protein sequence ID" value="TMM58669.1"/>
    <property type="molecule type" value="Genomic_DNA"/>
</dbReference>
<organism evidence="3 4">
    <name type="scientific">Maribacter algarum</name>
    <name type="common">ex Zhang et al. 2020</name>
    <dbReference type="NCBI Taxonomy" id="2578118"/>
    <lineage>
        <taxon>Bacteria</taxon>
        <taxon>Pseudomonadati</taxon>
        <taxon>Bacteroidota</taxon>
        <taxon>Flavobacteriia</taxon>
        <taxon>Flavobacteriales</taxon>
        <taxon>Flavobacteriaceae</taxon>
        <taxon>Maribacter</taxon>
    </lineage>
</organism>
<dbReference type="RefSeq" id="WP_138656601.1">
    <property type="nucleotide sequence ID" value="NZ_VATY01000001.1"/>
</dbReference>
<evidence type="ECO:0000259" key="2">
    <source>
        <dbReference type="Pfam" id="PF13349"/>
    </source>
</evidence>
<evidence type="ECO:0000313" key="4">
    <source>
        <dbReference type="Proteomes" id="UP000310314"/>
    </source>
</evidence>
<feature type="domain" description="DUF4097" evidence="2">
    <location>
        <begin position="143"/>
        <end position="251"/>
    </location>
</feature>
<comment type="caution">
    <text evidence="3">The sequence shown here is derived from an EMBL/GenBank/DDBJ whole genome shotgun (WGS) entry which is preliminary data.</text>
</comment>
<dbReference type="InterPro" id="IPR025164">
    <property type="entry name" value="Toastrack_DUF4097"/>
</dbReference>
<dbReference type="Pfam" id="PF13349">
    <property type="entry name" value="DUF4097"/>
    <property type="match status" value="1"/>
</dbReference>